<dbReference type="EMBL" id="JBHSUC010000004">
    <property type="protein sequence ID" value="MFC6361498.1"/>
    <property type="molecule type" value="Genomic_DNA"/>
</dbReference>
<dbReference type="InterPro" id="IPR022223">
    <property type="entry name" value="DUF3748"/>
</dbReference>
<dbReference type="SUPFAM" id="SSF82171">
    <property type="entry name" value="DPP6 N-terminal domain-like"/>
    <property type="match status" value="1"/>
</dbReference>
<organism evidence="1 2">
    <name type="scientific">Tatumella punctata</name>
    <dbReference type="NCBI Taxonomy" id="399969"/>
    <lineage>
        <taxon>Bacteria</taxon>
        <taxon>Pseudomonadati</taxon>
        <taxon>Pseudomonadota</taxon>
        <taxon>Gammaproteobacteria</taxon>
        <taxon>Enterobacterales</taxon>
        <taxon>Erwiniaceae</taxon>
        <taxon>Tatumella</taxon>
    </lineage>
</organism>
<comment type="caution">
    <text evidence="1">The sequence shown here is derived from an EMBL/GenBank/DDBJ whole genome shotgun (WGS) entry which is preliminary data.</text>
</comment>
<dbReference type="Pfam" id="PF12566">
    <property type="entry name" value="DUF3748"/>
    <property type="match status" value="1"/>
</dbReference>
<dbReference type="InterPro" id="IPR011042">
    <property type="entry name" value="6-blade_b-propeller_TolB-like"/>
</dbReference>
<name>A0ABW1VLY4_9GAMM</name>
<reference evidence="2" key="1">
    <citation type="journal article" date="2019" name="Int. J. Syst. Evol. Microbiol.">
        <title>The Global Catalogue of Microorganisms (GCM) 10K type strain sequencing project: providing services to taxonomists for standard genome sequencing and annotation.</title>
        <authorList>
            <consortium name="The Broad Institute Genomics Platform"/>
            <consortium name="The Broad Institute Genome Sequencing Center for Infectious Disease"/>
            <person name="Wu L."/>
            <person name="Ma J."/>
        </authorList>
    </citation>
    <scope>NUCLEOTIDE SEQUENCE [LARGE SCALE GENOMIC DNA]</scope>
    <source>
        <strain evidence="2">CGMCC 4.1530</strain>
    </source>
</reference>
<keyword evidence="2" id="KW-1185">Reference proteome</keyword>
<dbReference type="Proteomes" id="UP001596215">
    <property type="component" value="Unassembled WGS sequence"/>
</dbReference>
<evidence type="ECO:0000313" key="2">
    <source>
        <dbReference type="Proteomes" id="UP001596215"/>
    </source>
</evidence>
<sequence length="419" mass="46561">MPDRQLTFESRHHQLTNAQIWTPDSQWLVFDVRPPDATFNSQTVERVNITTGVREVIYRASQGACVGVVSCSPQLPERYVCIHGPENPDQSWYYDFHHRRGVIISDGQAVTLDGCDITPPYTAGALRGGSHVHMFDADGEFLSFTYNDHVMHQRSTAEDLRNVGVAVPLHPVIVSRQHPRGHDGSHFCVIVSQTTPFPDPGSDQINRAYEEGWVGHKGYRKASGEWQRRALVFIGDTLSTEGKKVPEIFIVDLPDDPADFAVAGEYPLQGTGSRLPAPPAGVTQRRLTYSRGIALQPRHWLRTSPDGSMVTFLMADTRGIIQLWGVSPAGGSPQQITDLPHSISSVVNWHPQVRRVAFICDNSVMICDPDSGDCRRVTQRTTTAPCGDAVVWSPDGEKIAFMRDINGWRQLFIVDGFVL</sequence>
<proteinExistence type="predicted"/>
<protein>
    <submittedName>
        <fullName evidence="1">DUF3748 domain-containing protein</fullName>
    </submittedName>
</protein>
<gene>
    <name evidence="1" type="ORF">ACFP73_05200</name>
</gene>
<accession>A0ABW1VLY4</accession>
<dbReference type="Pfam" id="PF07676">
    <property type="entry name" value="PD40"/>
    <property type="match status" value="1"/>
</dbReference>
<dbReference type="InterPro" id="IPR011659">
    <property type="entry name" value="WD40"/>
</dbReference>
<dbReference type="Gene3D" id="2.120.10.30">
    <property type="entry name" value="TolB, C-terminal domain"/>
    <property type="match status" value="1"/>
</dbReference>
<dbReference type="RefSeq" id="WP_212707328.1">
    <property type="nucleotide sequence ID" value="NZ_BAAAFW010000058.1"/>
</dbReference>
<evidence type="ECO:0000313" key="1">
    <source>
        <dbReference type="EMBL" id="MFC6361498.1"/>
    </source>
</evidence>